<protein>
    <submittedName>
        <fullName evidence="8">Predicted permease</fullName>
    </submittedName>
</protein>
<proteinExistence type="inferred from homology"/>
<comment type="similarity">
    <text evidence="2">Belongs to the UPF0718 family.</text>
</comment>
<evidence type="ECO:0000313" key="8">
    <source>
        <dbReference type="EMBL" id="SES71108.1"/>
    </source>
</evidence>
<keyword evidence="6 7" id="KW-0472">Membrane</keyword>
<evidence type="ECO:0000256" key="1">
    <source>
        <dbReference type="ARBA" id="ARBA00004651"/>
    </source>
</evidence>
<dbReference type="GO" id="GO:0005886">
    <property type="term" value="C:plasma membrane"/>
    <property type="evidence" value="ECO:0007669"/>
    <property type="project" value="UniProtKB-SubCell"/>
</dbReference>
<feature type="transmembrane region" description="Helical" evidence="7">
    <location>
        <begin position="137"/>
        <end position="158"/>
    </location>
</feature>
<reference evidence="9" key="1">
    <citation type="submission" date="2016-10" db="EMBL/GenBank/DDBJ databases">
        <authorList>
            <person name="Varghese N."/>
            <person name="Submissions S."/>
        </authorList>
    </citation>
    <scope>NUCLEOTIDE SEQUENCE [LARGE SCALE GENOMIC DNA]</scope>
    <source>
        <strain evidence="9">DSM 13577</strain>
    </source>
</reference>
<keyword evidence="9" id="KW-1185">Reference proteome</keyword>
<evidence type="ECO:0000256" key="5">
    <source>
        <dbReference type="ARBA" id="ARBA00022989"/>
    </source>
</evidence>
<comment type="subcellular location">
    <subcellularLocation>
        <location evidence="1">Cell membrane</location>
        <topology evidence="1">Multi-pass membrane protein</topology>
    </subcellularLocation>
</comment>
<dbReference type="STRING" id="1120990.SAMN03080614_100459"/>
<evidence type="ECO:0000256" key="6">
    <source>
        <dbReference type="ARBA" id="ARBA00023136"/>
    </source>
</evidence>
<accession>A0A1H9YPP4</accession>
<keyword evidence="3" id="KW-1003">Cell membrane</keyword>
<dbReference type="EMBL" id="FOIF01000004">
    <property type="protein sequence ID" value="SES71108.1"/>
    <property type="molecule type" value="Genomic_DNA"/>
</dbReference>
<dbReference type="Pfam" id="PF03773">
    <property type="entry name" value="ArsP_1"/>
    <property type="match status" value="1"/>
</dbReference>
<dbReference type="RefSeq" id="WP_242945690.1">
    <property type="nucleotide sequence ID" value="NZ_FOIF01000004.1"/>
</dbReference>
<name>A0A1H9YPP4_9FIRM</name>
<evidence type="ECO:0000313" key="9">
    <source>
        <dbReference type="Proteomes" id="UP000243819"/>
    </source>
</evidence>
<evidence type="ECO:0000256" key="3">
    <source>
        <dbReference type="ARBA" id="ARBA00022475"/>
    </source>
</evidence>
<keyword evidence="5 7" id="KW-1133">Transmembrane helix</keyword>
<evidence type="ECO:0000256" key="7">
    <source>
        <dbReference type="SAM" id="Phobius"/>
    </source>
</evidence>
<dbReference type="AlphaFoldDB" id="A0A1H9YPP4"/>
<feature type="transmembrane region" description="Helical" evidence="7">
    <location>
        <begin position="74"/>
        <end position="97"/>
    </location>
</feature>
<gene>
    <name evidence="8" type="ORF">SAMN03080614_100459</name>
</gene>
<evidence type="ECO:0000256" key="2">
    <source>
        <dbReference type="ARBA" id="ARBA00006386"/>
    </source>
</evidence>
<dbReference type="InterPro" id="IPR005524">
    <property type="entry name" value="DUF318"/>
</dbReference>
<keyword evidence="4 7" id="KW-0812">Transmembrane</keyword>
<organism evidence="8 9">
    <name type="scientific">Anaerobranca gottschalkii DSM 13577</name>
    <dbReference type="NCBI Taxonomy" id="1120990"/>
    <lineage>
        <taxon>Bacteria</taxon>
        <taxon>Bacillati</taxon>
        <taxon>Bacillota</taxon>
        <taxon>Clostridia</taxon>
        <taxon>Eubacteriales</taxon>
        <taxon>Proteinivoracaceae</taxon>
        <taxon>Anaerobranca</taxon>
    </lineage>
</organism>
<feature type="transmembrane region" description="Helical" evidence="7">
    <location>
        <begin position="45"/>
        <end position="62"/>
    </location>
</feature>
<evidence type="ECO:0000256" key="4">
    <source>
        <dbReference type="ARBA" id="ARBA00022692"/>
    </source>
</evidence>
<sequence length="177" mass="19593">MMKKGNRYTIIYISLLLLAVLAIYNITFAKKAIDLSINSFKQLLLVLPPIFIILGLLDVWVPKETMVKFMGKEAGFLGIALAFFLGSAAAGPLYGAFPIAAMLLKKGVSFRNVAIFIGAWSTTKIPMLMFEFSAMGLSFTLTRLLVNIPIILIIAFVLEKSITPAEEEEIQLKIKEM</sequence>
<dbReference type="Proteomes" id="UP000243819">
    <property type="component" value="Unassembled WGS sequence"/>
</dbReference>